<keyword evidence="4 5" id="KW-0472">Membrane</keyword>
<protein>
    <submittedName>
        <fullName evidence="6">DoxX family protein</fullName>
    </submittedName>
</protein>
<organism evidence="6 7">
    <name type="scientific">SAR86 cluster bacterium SAR86A</name>
    <dbReference type="NCBI Taxonomy" id="1123866"/>
    <lineage>
        <taxon>Bacteria</taxon>
        <taxon>Pseudomonadati</taxon>
        <taxon>Pseudomonadota</taxon>
        <taxon>Gammaproteobacteria</taxon>
        <taxon>SAR86 cluster</taxon>
    </lineage>
</organism>
<evidence type="ECO:0000256" key="2">
    <source>
        <dbReference type="ARBA" id="ARBA00022692"/>
    </source>
</evidence>
<accession>J4KRP5</accession>
<sequence>MDRYIIKTMKLKRILMHTGRIFLALYFLIPGIGKFASWESQLALMETHNIILAPFLMAIAGVTQIIGGISLILNRYVVICALGFAAMTILINLNLHDFWNVYEGVNAERELQNFFKNLGIFAGLLLLASINMEKS</sequence>
<name>J4KRP5_9GAMM</name>
<feature type="transmembrane region" description="Helical" evidence="5">
    <location>
        <begin position="76"/>
        <end position="94"/>
    </location>
</feature>
<dbReference type="GO" id="GO:0016020">
    <property type="term" value="C:membrane"/>
    <property type="evidence" value="ECO:0007669"/>
    <property type="project" value="UniProtKB-SubCell"/>
</dbReference>
<gene>
    <name evidence="6" type="ORF">NT01SARS_1121</name>
</gene>
<keyword evidence="2 5" id="KW-0812">Transmembrane</keyword>
<feature type="transmembrane region" description="Helical" evidence="5">
    <location>
        <begin position="50"/>
        <end position="69"/>
    </location>
</feature>
<feature type="transmembrane region" description="Helical" evidence="5">
    <location>
        <begin position="114"/>
        <end position="132"/>
    </location>
</feature>
<comment type="subcellular location">
    <subcellularLocation>
        <location evidence="1">Membrane</location>
        <topology evidence="1">Multi-pass membrane protein</topology>
    </subcellularLocation>
</comment>
<dbReference type="InterPro" id="IPR032808">
    <property type="entry name" value="DoxX"/>
</dbReference>
<dbReference type="AlphaFoldDB" id="J4KRP5"/>
<evidence type="ECO:0000256" key="5">
    <source>
        <dbReference type="SAM" id="Phobius"/>
    </source>
</evidence>
<evidence type="ECO:0000313" key="7">
    <source>
        <dbReference type="Proteomes" id="UP000010305"/>
    </source>
</evidence>
<evidence type="ECO:0000313" key="6">
    <source>
        <dbReference type="EMBL" id="EJP71314.1"/>
    </source>
</evidence>
<evidence type="ECO:0000256" key="1">
    <source>
        <dbReference type="ARBA" id="ARBA00004141"/>
    </source>
</evidence>
<dbReference type="EMBL" id="JH611157">
    <property type="protein sequence ID" value="EJP71314.1"/>
    <property type="molecule type" value="Genomic_DNA"/>
</dbReference>
<dbReference type="Pfam" id="PF07681">
    <property type="entry name" value="DoxX"/>
    <property type="match status" value="1"/>
</dbReference>
<dbReference type="STRING" id="1123866.NT01SARS_1121"/>
<evidence type="ECO:0000256" key="3">
    <source>
        <dbReference type="ARBA" id="ARBA00022989"/>
    </source>
</evidence>
<feature type="transmembrane region" description="Helical" evidence="5">
    <location>
        <begin position="21"/>
        <end position="38"/>
    </location>
</feature>
<keyword evidence="3 5" id="KW-1133">Transmembrane helix</keyword>
<dbReference type="Proteomes" id="UP000010305">
    <property type="component" value="Unassembled WGS sequence"/>
</dbReference>
<reference evidence="6 7" key="1">
    <citation type="journal article" date="2012" name="ISME J.">
        <title>Genomic insights to SAR86, an abundant and uncultivated marine bacterial lineage.</title>
        <authorList>
            <person name="Dupont C.L."/>
            <person name="Rusch D.B."/>
            <person name="Yooseph S."/>
            <person name="Lombardo M.J."/>
            <person name="Richter R.A."/>
            <person name="Valas R."/>
            <person name="Novotny M."/>
            <person name="Yee-Greenbaum J."/>
            <person name="Selengut J.D."/>
            <person name="Haft D.H."/>
            <person name="Halpern A.L."/>
            <person name="Lasken R.S."/>
            <person name="Nealson K."/>
            <person name="Friedman R."/>
            <person name="Venter J.C."/>
        </authorList>
    </citation>
    <scope>NUCLEOTIDE SEQUENCE [LARGE SCALE GENOMIC DNA]</scope>
</reference>
<proteinExistence type="predicted"/>
<evidence type="ECO:0000256" key="4">
    <source>
        <dbReference type="ARBA" id="ARBA00023136"/>
    </source>
</evidence>
<dbReference type="HOGENOM" id="CLU_058421_8_1_6"/>